<dbReference type="GO" id="GO:0010344">
    <property type="term" value="P:seed oilbody biogenesis"/>
    <property type="evidence" value="ECO:0007669"/>
    <property type="project" value="TreeGrafter"/>
</dbReference>
<comment type="subcellular location">
    <subcellularLocation>
        <location evidence="3">Lipid droplet</location>
    </subcellularLocation>
    <subcellularLocation>
        <location evidence="2">Membrane</location>
        <topology evidence="2">Multi-pass membrane protein</topology>
    </subcellularLocation>
</comment>
<keyword evidence="7 9" id="KW-1133">Transmembrane helix</keyword>
<name>A0A7J0GMJ7_9ERIC</name>
<dbReference type="GO" id="GO:0012511">
    <property type="term" value="C:monolayer-surrounded lipid storage body"/>
    <property type="evidence" value="ECO:0007669"/>
    <property type="project" value="InterPro"/>
</dbReference>
<dbReference type="InterPro" id="IPR000136">
    <property type="entry name" value="Oleosin"/>
</dbReference>
<comment type="similarity">
    <text evidence="4">Belongs to the oleosin family.</text>
</comment>
<dbReference type="OrthoDB" id="1929188at2759"/>
<protein>
    <recommendedName>
        <fullName evidence="12">Oleosin</fullName>
    </recommendedName>
</protein>
<evidence type="ECO:0000256" key="2">
    <source>
        <dbReference type="ARBA" id="ARBA00004141"/>
    </source>
</evidence>
<evidence type="ECO:0000256" key="9">
    <source>
        <dbReference type="SAM" id="Phobius"/>
    </source>
</evidence>
<proteinExistence type="inferred from homology"/>
<evidence type="ECO:0000313" key="11">
    <source>
        <dbReference type="Proteomes" id="UP000585474"/>
    </source>
</evidence>
<keyword evidence="8 9" id="KW-0472">Membrane</keyword>
<evidence type="ECO:0000256" key="1">
    <source>
        <dbReference type="ARBA" id="ARBA00002582"/>
    </source>
</evidence>
<dbReference type="Proteomes" id="UP000585474">
    <property type="component" value="Unassembled WGS sequence"/>
</dbReference>
<gene>
    <name evidence="10" type="ORF">Acr_23g0003970</name>
</gene>
<comment type="function">
    <text evidence="1">May have a structural role to stabilize the lipid body during desiccation of the seed by preventing coalescence of the oil. Probably interacts with both lipid and phospholipid moieties of lipid bodies. May also provide recognition signals for specific lipase anchorage in lipolysis during seedling growth.</text>
</comment>
<dbReference type="Pfam" id="PF01277">
    <property type="entry name" value="Oleosin"/>
    <property type="match status" value="1"/>
</dbReference>
<evidence type="ECO:0000256" key="8">
    <source>
        <dbReference type="ARBA" id="ARBA00023136"/>
    </source>
</evidence>
<sequence>MAELRQPDQPRAAGPTKTQILAVVTGLPVGGGLLLLAGITLAGTLLSLAVTTPLFVIFSPILVPAGLTVALAVAGFLTSGAFGITALSSLSWIINNYVRRTRLPDHLEQAKRTAALKAKEMGQKTQESGRA</sequence>
<organism evidence="10 11">
    <name type="scientific">Actinidia rufa</name>
    <dbReference type="NCBI Taxonomy" id="165716"/>
    <lineage>
        <taxon>Eukaryota</taxon>
        <taxon>Viridiplantae</taxon>
        <taxon>Streptophyta</taxon>
        <taxon>Embryophyta</taxon>
        <taxon>Tracheophyta</taxon>
        <taxon>Spermatophyta</taxon>
        <taxon>Magnoliopsida</taxon>
        <taxon>eudicotyledons</taxon>
        <taxon>Gunneridae</taxon>
        <taxon>Pentapetalae</taxon>
        <taxon>asterids</taxon>
        <taxon>Ericales</taxon>
        <taxon>Actinidiaceae</taxon>
        <taxon>Actinidia</taxon>
    </lineage>
</organism>
<accession>A0A7J0GMJ7</accession>
<evidence type="ECO:0000256" key="4">
    <source>
        <dbReference type="ARBA" id="ARBA00010858"/>
    </source>
</evidence>
<dbReference type="PANTHER" id="PTHR33203">
    <property type="entry name" value="OLEOSIN"/>
    <property type="match status" value="1"/>
</dbReference>
<evidence type="ECO:0000256" key="7">
    <source>
        <dbReference type="ARBA" id="ARBA00022989"/>
    </source>
</evidence>
<keyword evidence="5" id="KW-0551">Lipid droplet</keyword>
<evidence type="ECO:0000256" key="3">
    <source>
        <dbReference type="ARBA" id="ARBA00004502"/>
    </source>
</evidence>
<feature type="transmembrane region" description="Helical" evidence="9">
    <location>
        <begin position="69"/>
        <end position="94"/>
    </location>
</feature>
<evidence type="ECO:0000256" key="6">
    <source>
        <dbReference type="ARBA" id="ARBA00022692"/>
    </source>
</evidence>
<dbReference type="GO" id="GO:0050826">
    <property type="term" value="P:response to freezing"/>
    <property type="evidence" value="ECO:0007669"/>
    <property type="project" value="TreeGrafter"/>
</dbReference>
<dbReference type="EMBL" id="BJWL01000023">
    <property type="protein sequence ID" value="GFZ12012.1"/>
    <property type="molecule type" value="Genomic_DNA"/>
</dbReference>
<evidence type="ECO:0000313" key="10">
    <source>
        <dbReference type="EMBL" id="GFZ12012.1"/>
    </source>
</evidence>
<evidence type="ECO:0008006" key="12">
    <source>
        <dbReference type="Google" id="ProtNLM"/>
    </source>
</evidence>
<evidence type="ECO:0000256" key="5">
    <source>
        <dbReference type="ARBA" id="ARBA00022677"/>
    </source>
</evidence>
<dbReference type="GO" id="GO:0019915">
    <property type="term" value="P:lipid storage"/>
    <property type="evidence" value="ECO:0007669"/>
    <property type="project" value="TreeGrafter"/>
</dbReference>
<reference evidence="10 11" key="1">
    <citation type="submission" date="2019-07" db="EMBL/GenBank/DDBJ databases">
        <title>De Novo Assembly of kiwifruit Actinidia rufa.</title>
        <authorList>
            <person name="Sugita-Konishi S."/>
            <person name="Sato K."/>
            <person name="Mori E."/>
            <person name="Abe Y."/>
            <person name="Kisaki G."/>
            <person name="Hamano K."/>
            <person name="Suezawa K."/>
            <person name="Otani M."/>
            <person name="Fukuda T."/>
            <person name="Manabe T."/>
            <person name="Gomi K."/>
            <person name="Tabuchi M."/>
            <person name="Akimitsu K."/>
            <person name="Kataoka I."/>
        </authorList>
    </citation>
    <scope>NUCLEOTIDE SEQUENCE [LARGE SCALE GENOMIC DNA]</scope>
    <source>
        <strain evidence="11">cv. Fuchu</strain>
    </source>
</reference>
<keyword evidence="6 9" id="KW-0812">Transmembrane</keyword>
<dbReference type="GO" id="GO:0016020">
    <property type="term" value="C:membrane"/>
    <property type="evidence" value="ECO:0007669"/>
    <property type="project" value="UniProtKB-SubCell"/>
</dbReference>
<dbReference type="PANTHER" id="PTHR33203:SF44">
    <property type="entry name" value="OLEOSIN 20.3 KDA"/>
    <property type="match status" value="1"/>
</dbReference>
<feature type="transmembrane region" description="Helical" evidence="9">
    <location>
        <begin position="45"/>
        <end position="63"/>
    </location>
</feature>
<feature type="transmembrane region" description="Helical" evidence="9">
    <location>
        <begin position="20"/>
        <end position="38"/>
    </location>
</feature>
<dbReference type="AlphaFoldDB" id="A0A7J0GMJ7"/>
<comment type="caution">
    <text evidence="10">The sequence shown here is derived from an EMBL/GenBank/DDBJ whole genome shotgun (WGS) entry which is preliminary data.</text>
</comment>
<keyword evidence="11" id="KW-1185">Reference proteome</keyword>